<evidence type="ECO:0000313" key="2">
    <source>
        <dbReference type="EMBL" id="KRW98607.1"/>
    </source>
</evidence>
<evidence type="ECO:0000313" key="3">
    <source>
        <dbReference type="Proteomes" id="UP000054937"/>
    </source>
</evidence>
<dbReference type="EMBL" id="LDAU01000233">
    <property type="protein sequence ID" value="KRW98607.1"/>
    <property type="molecule type" value="Genomic_DNA"/>
</dbReference>
<accession>A0A0V0Q8Y2</accession>
<reference evidence="2 3" key="1">
    <citation type="journal article" date="2015" name="Sci. Rep.">
        <title>Genome of the facultative scuticociliatosis pathogen Pseudocohnilembus persalinus provides insight into its virulence through horizontal gene transfer.</title>
        <authorList>
            <person name="Xiong J."/>
            <person name="Wang G."/>
            <person name="Cheng J."/>
            <person name="Tian M."/>
            <person name="Pan X."/>
            <person name="Warren A."/>
            <person name="Jiang C."/>
            <person name="Yuan D."/>
            <person name="Miao W."/>
        </authorList>
    </citation>
    <scope>NUCLEOTIDE SEQUENCE [LARGE SCALE GENOMIC DNA]</scope>
    <source>
        <strain evidence="2">36N120E</strain>
    </source>
</reference>
<name>A0A0V0Q8Y2_PSEPJ</name>
<dbReference type="InterPro" id="IPR016024">
    <property type="entry name" value="ARM-type_fold"/>
</dbReference>
<keyword evidence="3" id="KW-1185">Reference proteome</keyword>
<evidence type="ECO:0000256" key="1">
    <source>
        <dbReference type="SAM" id="MobiDB-lite"/>
    </source>
</evidence>
<dbReference type="InParanoid" id="A0A0V0Q8Y2"/>
<organism evidence="2 3">
    <name type="scientific">Pseudocohnilembus persalinus</name>
    <name type="common">Ciliate</name>
    <dbReference type="NCBI Taxonomy" id="266149"/>
    <lineage>
        <taxon>Eukaryota</taxon>
        <taxon>Sar</taxon>
        <taxon>Alveolata</taxon>
        <taxon>Ciliophora</taxon>
        <taxon>Intramacronucleata</taxon>
        <taxon>Oligohymenophorea</taxon>
        <taxon>Scuticociliatia</taxon>
        <taxon>Philasterida</taxon>
        <taxon>Pseudocohnilembidae</taxon>
        <taxon>Pseudocohnilembus</taxon>
    </lineage>
</organism>
<dbReference type="Proteomes" id="UP000054937">
    <property type="component" value="Unassembled WGS sequence"/>
</dbReference>
<dbReference type="AlphaFoldDB" id="A0A0V0Q8Y2"/>
<dbReference type="InterPro" id="IPR014825">
    <property type="entry name" value="DNA_alkylation"/>
</dbReference>
<feature type="compositionally biased region" description="Basic residues" evidence="1">
    <location>
        <begin position="227"/>
        <end position="240"/>
    </location>
</feature>
<dbReference type="SUPFAM" id="SSF48371">
    <property type="entry name" value="ARM repeat"/>
    <property type="match status" value="1"/>
</dbReference>
<dbReference type="Gene3D" id="1.25.10.90">
    <property type="match status" value="1"/>
</dbReference>
<comment type="caution">
    <text evidence="2">The sequence shown here is derived from an EMBL/GenBank/DDBJ whole genome shotgun (WGS) entry which is preliminary data.</text>
</comment>
<feature type="region of interest" description="Disordered" evidence="1">
    <location>
        <begin position="216"/>
        <end position="240"/>
    </location>
</feature>
<gene>
    <name evidence="2" type="ORF">PPERSA_02755</name>
</gene>
<dbReference type="Pfam" id="PF08713">
    <property type="entry name" value="DNA_alkylation"/>
    <property type="match status" value="1"/>
</dbReference>
<feature type="region of interest" description="Disordered" evidence="1">
    <location>
        <begin position="1"/>
        <end position="30"/>
    </location>
</feature>
<proteinExistence type="predicted"/>
<protein>
    <submittedName>
        <fullName evidence="2">Armadillo-type fold</fullName>
    </submittedName>
</protein>
<sequence>MPPKKKKNPKNPNKNPAQLKTVKTNNNQQNQNENQIKNLEQQIIQELENQDVDIKLLEIKQSLSHEIDYRGLTNSQIEKIYKKFKQSLNLLEKQNLIQLAINLLQKDYFEDKMFAIFIFQLNLEIINNQTIQQILELIENDYIQASTLIYPIAFRVFEKLVINKPEYLNHIEKFNNLSYFKDEKDLYYVLEKIDDKQQQVTIQKYQDYLQQQNLIINQNNKNNDKNNKKKPKKTKTKRKK</sequence>